<gene>
    <name evidence="1" type="ORF">ABID08_005961</name>
</gene>
<evidence type="ECO:0000313" key="2">
    <source>
        <dbReference type="Proteomes" id="UP001549077"/>
    </source>
</evidence>
<dbReference type="Proteomes" id="UP001549077">
    <property type="component" value="Unassembled WGS sequence"/>
</dbReference>
<name>A0ABV2MQ45_9HYPH</name>
<protein>
    <submittedName>
        <fullName evidence="1">Uncharacterized protein</fullName>
    </submittedName>
</protein>
<proteinExistence type="predicted"/>
<evidence type="ECO:0000313" key="1">
    <source>
        <dbReference type="EMBL" id="MET3758579.1"/>
    </source>
</evidence>
<comment type="caution">
    <text evidence="1">The sequence shown here is derived from an EMBL/GenBank/DDBJ whole genome shotgun (WGS) entry which is preliminary data.</text>
</comment>
<sequence length="161" mass="17812">MHDPLVTPHHRLPDAVAELACQPRYSIMLIRSGFNHDQYEAEVPVSVEILPVSPNLSAISLISRTRSSVVLAENIRYRSPITSGLKLVTFYRMPDGKPPESSLTAIVKLPSARAQLLSSKVPLNALVSHRKLFREHHTTGPTSYPPMDIPGGLRPADYIMP</sequence>
<dbReference type="RefSeq" id="WP_168301348.1">
    <property type="nucleotide sequence ID" value="NZ_CP071606.1"/>
</dbReference>
<reference evidence="1 2" key="1">
    <citation type="submission" date="2024-06" db="EMBL/GenBank/DDBJ databases">
        <title>Genomic Encyclopedia of Type Strains, Phase IV (KMG-IV): sequencing the most valuable type-strain genomes for metagenomic binning, comparative biology and taxonomic classification.</title>
        <authorList>
            <person name="Goeker M."/>
        </authorList>
    </citation>
    <scope>NUCLEOTIDE SEQUENCE [LARGE SCALE GENOMIC DNA]</scope>
    <source>
        <strain evidence="1 2">DSM 29288</strain>
    </source>
</reference>
<organism evidence="1 2">
    <name type="scientific">Rhizobium binae</name>
    <dbReference type="NCBI Taxonomy" id="1138190"/>
    <lineage>
        <taxon>Bacteria</taxon>
        <taxon>Pseudomonadati</taxon>
        <taxon>Pseudomonadota</taxon>
        <taxon>Alphaproteobacteria</taxon>
        <taxon>Hyphomicrobiales</taxon>
        <taxon>Rhizobiaceae</taxon>
        <taxon>Rhizobium/Agrobacterium group</taxon>
        <taxon>Rhizobium</taxon>
    </lineage>
</organism>
<accession>A0ABV2MQ45</accession>
<dbReference type="GeneID" id="91151535"/>
<keyword evidence="2" id="KW-1185">Reference proteome</keyword>
<dbReference type="EMBL" id="JBEPMY010000031">
    <property type="protein sequence ID" value="MET3758579.1"/>
    <property type="molecule type" value="Genomic_DNA"/>
</dbReference>